<dbReference type="GO" id="GO:0032266">
    <property type="term" value="F:phosphatidylinositol-3-phosphate binding"/>
    <property type="evidence" value="ECO:0007669"/>
    <property type="project" value="TreeGrafter"/>
</dbReference>
<dbReference type="SUPFAM" id="SSF64268">
    <property type="entry name" value="PX domain"/>
    <property type="match status" value="1"/>
</dbReference>
<dbReference type="InterPro" id="IPR036871">
    <property type="entry name" value="PX_dom_sf"/>
</dbReference>
<evidence type="ECO:0000256" key="3">
    <source>
        <dbReference type="ARBA" id="ARBA00004496"/>
    </source>
</evidence>
<evidence type="ECO:0000313" key="14">
    <source>
        <dbReference type="EMBL" id="CAF0863116.1"/>
    </source>
</evidence>
<dbReference type="InterPro" id="IPR051074">
    <property type="entry name" value="Sorting_Nexin"/>
</dbReference>
<evidence type="ECO:0000256" key="7">
    <source>
        <dbReference type="ARBA" id="ARBA00022490"/>
    </source>
</evidence>
<dbReference type="InterPro" id="IPR001683">
    <property type="entry name" value="PX_dom"/>
</dbReference>
<keyword evidence="11" id="KW-0472">Membrane</keyword>
<evidence type="ECO:0000256" key="6">
    <source>
        <dbReference type="ARBA" id="ARBA00022448"/>
    </source>
</evidence>
<evidence type="ECO:0000256" key="11">
    <source>
        <dbReference type="ARBA" id="ARBA00023136"/>
    </source>
</evidence>
<dbReference type="AlphaFoldDB" id="A0A813WWI1"/>
<evidence type="ECO:0000256" key="1">
    <source>
        <dbReference type="ARBA" id="ARBA00004179"/>
    </source>
</evidence>
<comment type="function">
    <text evidence="12">Required for retention of late Golgi membrane proteins. Component of the retrieval machinery that functions by direct interaction with the cytosolic tails of certain TGN membrane proteins during the sorting/budding process at the prevacuolar compartment. Binds phosphatidylinositol 3-phosphate (PtdIns(P3)).</text>
</comment>
<evidence type="ECO:0000256" key="2">
    <source>
        <dbReference type="ARBA" id="ARBA00004255"/>
    </source>
</evidence>
<evidence type="ECO:0000256" key="8">
    <source>
        <dbReference type="ARBA" id="ARBA00022927"/>
    </source>
</evidence>
<dbReference type="SMART" id="SM00312">
    <property type="entry name" value="PX"/>
    <property type="match status" value="1"/>
</dbReference>
<accession>A0A813WWI1</accession>
<evidence type="ECO:0000256" key="9">
    <source>
        <dbReference type="ARBA" id="ARBA00023034"/>
    </source>
</evidence>
<dbReference type="GO" id="GO:0030904">
    <property type="term" value="C:retromer complex"/>
    <property type="evidence" value="ECO:0007669"/>
    <property type="project" value="TreeGrafter"/>
</dbReference>
<keyword evidence="16" id="KW-1185">Reference proteome</keyword>
<gene>
    <name evidence="14" type="ORF">GPM918_LOCUS6694</name>
    <name evidence="15" type="ORF">SRO942_LOCUS6694</name>
</gene>
<dbReference type="GO" id="GO:0031901">
    <property type="term" value="C:early endosome membrane"/>
    <property type="evidence" value="ECO:0007669"/>
    <property type="project" value="TreeGrafter"/>
</dbReference>
<reference evidence="14" key="1">
    <citation type="submission" date="2021-02" db="EMBL/GenBank/DDBJ databases">
        <authorList>
            <person name="Nowell W R."/>
        </authorList>
    </citation>
    <scope>NUCLEOTIDE SEQUENCE</scope>
</reference>
<dbReference type="PANTHER" id="PTHR45963">
    <property type="entry name" value="RE52028P"/>
    <property type="match status" value="1"/>
</dbReference>
<comment type="subcellular location">
    <subcellularLocation>
        <location evidence="3">Cytoplasm</location>
    </subcellularLocation>
    <subcellularLocation>
        <location evidence="2">Golgi apparatus membrane</location>
        <topology evidence="2">Peripheral membrane protein</topology>
        <orientation evidence="2">Cytoplasmic side</orientation>
    </subcellularLocation>
    <subcellularLocation>
        <location evidence="1">Prevacuolar compartment membrane</location>
        <topology evidence="1">Peripheral membrane protein</topology>
        <orientation evidence="1">Cytoplasmic side</orientation>
    </subcellularLocation>
</comment>
<evidence type="ECO:0000256" key="12">
    <source>
        <dbReference type="ARBA" id="ARBA00025533"/>
    </source>
</evidence>
<dbReference type="OrthoDB" id="5227681at2759"/>
<dbReference type="Pfam" id="PF00787">
    <property type="entry name" value="PX"/>
    <property type="match status" value="1"/>
</dbReference>
<evidence type="ECO:0000256" key="4">
    <source>
        <dbReference type="ARBA" id="ARBA00010883"/>
    </source>
</evidence>
<dbReference type="PROSITE" id="PS50195">
    <property type="entry name" value="PX"/>
    <property type="match status" value="1"/>
</dbReference>
<dbReference type="PANTHER" id="PTHR45963:SF2">
    <property type="entry name" value="RE52028P"/>
    <property type="match status" value="1"/>
</dbReference>
<dbReference type="Proteomes" id="UP000663829">
    <property type="component" value="Unassembled WGS sequence"/>
</dbReference>
<evidence type="ECO:0000259" key="13">
    <source>
        <dbReference type="PROSITE" id="PS50195"/>
    </source>
</evidence>
<evidence type="ECO:0000256" key="5">
    <source>
        <dbReference type="ARBA" id="ARBA00020436"/>
    </source>
</evidence>
<keyword evidence="6" id="KW-0813">Transport</keyword>
<evidence type="ECO:0000256" key="10">
    <source>
        <dbReference type="ARBA" id="ARBA00023121"/>
    </source>
</evidence>
<evidence type="ECO:0000313" key="16">
    <source>
        <dbReference type="Proteomes" id="UP000663829"/>
    </source>
</evidence>
<protein>
    <recommendedName>
        <fullName evidence="5">Sorting nexin-3</fullName>
    </recommendedName>
</protein>
<dbReference type="GO" id="GO:0032456">
    <property type="term" value="P:endocytic recycling"/>
    <property type="evidence" value="ECO:0007669"/>
    <property type="project" value="TreeGrafter"/>
</dbReference>
<keyword evidence="7" id="KW-0963">Cytoplasm</keyword>
<keyword evidence="10" id="KW-0446">Lipid-binding</keyword>
<dbReference type="Proteomes" id="UP000681722">
    <property type="component" value="Unassembled WGS sequence"/>
</dbReference>
<evidence type="ECO:0000313" key="15">
    <source>
        <dbReference type="EMBL" id="CAF3650693.1"/>
    </source>
</evidence>
<dbReference type="GO" id="GO:0034499">
    <property type="term" value="P:late endosome to Golgi transport"/>
    <property type="evidence" value="ECO:0007669"/>
    <property type="project" value="TreeGrafter"/>
</dbReference>
<dbReference type="GO" id="GO:0015031">
    <property type="term" value="P:protein transport"/>
    <property type="evidence" value="ECO:0007669"/>
    <property type="project" value="UniProtKB-KW"/>
</dbReference>
<dbReference type="GO" id="GO:0000139">
    <property type="term" value="C:Golgi membrane"/>
    <property type="evidence" value="ECO:0007669"/>
    <property type="project" value="UniProtKB-SubCell"/>
</dbReference>
<comment type="caution">
    <text evidence="14">The sequence shown here is derived from an EMBL/GenBank/DDBJ whole genome shotgun (WGS) entry which is preliminary data.</text>
</comment>
<proteinExistence type="inferred from homology"/>
<dbReference type="EMBL" id="CAJNOQ010001044">
    <property type="protein sequence ID" value="CAF0863116.1"/>
    <property type="molecule type" value="Genomic_DNA"/>
</dbReference>
<keyword evidence="9" id="KW-0333">Golgi apparatus</keyword>
<dbReference type="CDD" id="cd06894">
    <property type="entry name" value="PX_SNX3_like"/>
    <property type="match status" value="1"/>
</dbReference>
<keyword evidence="8" id="KW-0653">Protein transport</keyword>
<comment type="similarity">
    <text evidence="4">Belongs to the sorting nexin family.</text>
</comment>
<organism evidence="14 16">
    <name type="scientific">Didymodactylos carnosus</name>
    <dbReference type="NCBI Taxonomy" id="1234261"/>
    <lineage>
        <taxon>Eukaryota</taxon>
        <taxon>Metazoa</taxon>
        <taxon>Spiralia</taxon>
        <taxon>Gnathifera</taxon>
        <taxon>Rotifera</taxon>
        <taxon>Eurotatoria</taxon>
        <taxon>Bdelloidea</taxon>
        <taxon>Philodinida</taxon>
        <taxon>Philodinidae</taxon>
        <taxon>Didymodactylos</taxon>
    </lineage>
</organism>
<sequence>MTTIDADRREIARLPVRPISLEDRYDPPANFLEIEVLNPETHGFGQKRYTDYEVRMKTNLPVFRLKECTVRRRYSDFEWLRKELERDSKIVVPSLPGKAWKRQLPFRRDEGLFEDDFIEDRRKGLEQFVNKVAGHPLAQNERSLHVFLQEPSIDHEKYVPGKDLWFSSSYLLIDFDMQSAIYVKHAMQTTHYNDRVGNPKLEVNERRLRPIYDFMEISNYRKALDQIDRLLKQQLAFIIANALKRLVLLKLEHRSEAKQLADELF</sequence>
<name>A0A813WWI1_9BILA</name>
<dbReference type="Gene3D" id="3.30.1520.10">
    <property type="entry name" value="Phox-like domain"/>
    <property type="match status" value="1"/>
</dbReference>
<feature type="domain" description="PX" evidence="13">
    <location>
        <begin position="30"/>
        <end position="154"/>
    </location>
</feature>
<dbReference type="EMBL" id="CAJOBC010001044">
    <property type="protein sequence ID" value="CAF3650693.1"/>
    <property type="molecule type" value="Genomic_DNA"/>
</dbReference>